<dbReference type="AlphaFoldDB" id="A0AAJ0ML57"/>
<proteinExistence type="predicted"/>
<accession>A0AAJ0ML57</accession>
<dbReference type="EMBL" id="JAUIQD010000001">
    <property type="protein sequence ID" value="KAK3364293.1"/>
    <property type="molecule type" value="Genomic_DNA"/>
</dbReference>
<evidence type="ECO:0000313" key="3">
    <source>
        <dbReference type="Proteomes" id="UP001275084"/>
    </source>
</evidence>
<protein>
    <submittedName>
        <fullName evidence="2">Uncharacterized protein</fullName>
    </submittedName>
</protein>
<reference evidence="2" key="2">
    <citation type="submission" date="2023-06" db="EMBL/GenBank/DDBJ databases">
        <authorList>
            <consortium name="Lawrence Berkeley National Laboratory"/>
            <person name="Haridas S."/>
            <person name="Hensen N."/>
            <person name="Bonometti L."/>
            <person name="Westerberg I."/>
            <person name="Brannstrom I.O."/>
            <person name="Guillou S."/>
            <person name="Cros-Aarteil S."/>
            <person name="Calhoun S."/>
            <person name="Kuo A."/>
            <person name="Mondo S."/>
            <person name="Pangilinan J."/>
            <person name="Riley R."/>
            <person name="Labutti K."/>
            <person name="Andreopoulos B."/>
            <person name="Lipzen A."/>
            <person name="Chen C."/>
            <person name="Yanf M."/>
            <person name="Daum C."/>
            <person name="Ng V."/>
            <person name="Clum A."/>
            <person name="Steindorff A."/>
            <person name="Ohm R."/>
            <person name="Martin F."/>
            <person name="Silar P."/>
            <person name="Natvig D."/>
            <person name="Lalanne C."/>
            <person name="Gautier V."/>
            <person name="Ament-Velasquez S.L."/>
            <person name="Kruys A."/>
            <person name="Hutchinson M.I."/>
            <person name="Powell A.J."/>
            <person name="Barry K."/>
            <person name="Miller A.N."/>
            <person name="Grigoriev I.V."/>
            <person name="Debuchy R."/>
            <person name="Gladieux P."/>
            <person name="Thoren M.H."/>
            <person name="Johannesson H."/>
        </authorList>
    </citation>
    <scope>NUCLEOTIDE SEQUENCE</scope>
    <source>
        <strain evidence="2">CBS 955.72</strain>
    </source>
</reference>
<gene>
    <name evidence="2" type="ORF">B0T25DRAFT_563318</name>
</gene>
<feature type="region of interest" description="Disordered" evidence="1">
    <location>
        <begin position="15"/>
        <end position="46"/>
    </location>
</feature>
<evidence type="ECO:0000256" key="1">
    <source>
        <dbReference type="SAM" id="MobiDB-lite"/>
    </source>
</evidence>
<dbReference type="Proteomes" id="UP001275084">
    <property type="component" value="Unassembled WGS sequence"/>
</dbReference>
<comment type="caution">
    <text evidence="2">The sequence shown here is derived from an EMBL/GenBank/DDBJ whole genome shotgun (WGS) entry which is preliminary data.</text>
</comment>
<sequence>MGCLVIHHLGVPVAADSASGSPSSLHLRGRRFGLPRPGGDPHFRRRGARAHHPVLHGQPLALDGLDGLDLGLAYVPQGAQERHGRVGASSYACLTASQLPLLAASR</sequence>
<keyword evidence="3" id="KW-1185">Reference proteome</keyword>
<evidence type="ECO:0000313" key="2">
    <source>
        <dbReference type="EMBL" id="KAK3364293.1"/>
    </source>
</evidence>
<reference evidence="2" key="1">
    <citation type="journal article" date="2023" name="Mol. Phylogenet. Evol.">
        <title>Genome-scale phylogeny and comparative genomics of the fungal order Sordariales.</title>
        <authorList>
            <person name="Hensen N."/>
            <person name="Bonometti L."/>
            <person name="Westerberg I."/>
            <person name="Brannstrom I.O."/>
            <person name="Guillou S."/>
            <person name="Cros-Aarteil S."/>
            <person name="Calhoun S."/>
            <person name="Haridas S."/>
            <person name="Kuo A."/>
            <person name="Mondo S."/>
            <person name="Pangilinan J."/>
            <person name="Riley R."/>
            <person name="LaButti K."/>
            <person name="Andreopoulos B."/>
            <person name="Lipzen A."/>
            <person name="Chen C."/>
            <person name="Yan M."/>
            <person name="Daum C."/>
            <person name="Ng V."/>
            <person name="Clum A."/>
            <person name="Steindorff A."/>
            <person name="Ohm R.A."/>
            <person name="Martin F."/>
            <person name="Silar P."/>
            <person name="Natvig D.O."/>
            <person name="Lalanne C."/>
            <person name="Gautier V."/>
            <person name="Ament-Velasquez S.L."/>
            <person name="Kruys A."/>
            <person name="Hutchinson M.I."/>
            <person name="Powell A.J."/>
            <person name="Barry K."/>
            <person name="Miller A.N."/>
            <person name="Grigoriev I.V."/>
            <person name="Debuchy R."/>
            <person name="Gladieux P."/>
            <person name="Hiltunen Thoren M."/>
            <person name="Johannesson H."/>
        </authorList>
    </citation>
    <scope>NUCLEOTIDE SEQUENCE</scope>
    <source>
        <strain evidence="2">CBS 955.72</strain>
    </source>
</reference>
<name>A0AAJ0ML57_9PEZI</name>
<organism evidence="2 3">
    <name type="scientific">Lasiosphaeria hispida</name>
    <dbReference type="NCBI Taxonomy" id="260671"/>
    <lineage>
        <taxon>Eukaryota</taxon>
        <taxon>Fungi</taxon>
        <taxon>Dikarya</taxon>
        <taxon>Ascomycota</taxon>
        <taxon>Pezizomycotina</taxon>
        <taxon>Sordariomycetes</taxon>
        <taxon>Sordariomycetidae</taxon>
        <taxon>Sordariales</taxon>
        <taxon>Lasiosphaeriaceae</taxon>
        <taxon>Lasiosphaeria</taxon>
    </lineage>
</organism>